<evidence type="ECO:0000313" key="2">
    <source>
        <dbReference type="Proteomes" id="UP000604046"/>
    </source>
</evidence>
<reference evidence="1" key="1">
    <citation type="submission" date="2021-02" db="EMBL/GenBank/DDBJ databases">
        <authorList>
            <person name="Dougan E. K."/>
            <person name="Rhodes N."/>
            <person name="Thang M."/>
            <person name="Chan C."/>
        </authorList>
    </citation>
    <scope>NUCLEOTIDE SEQUENCE</scope>
</reference>
<name>A0A812NTU4_9DINO</name>
<sequence length="209" mass="22972">MDPSPNTKKYFHGGDGSRDDCSKLCGSDATGWYHPRGDHIYCFWGGQCNIFTNNGLNWGGPVMDFPSETCTVLVSKVSGGWEWLTCTMNNQDYKVEKGTSKSQDWANEPNFAGAASMVSKAAGYDMGTQTFSESIAVSQKVPLRPKKGKQVCLWQWTMDIHGPPSLGTVLTKAEHFQQTSSKDLRPKCIPGYVDPSDPDAQTCLHGKYA</sequence>
<evidence type="ECO:0000313" key="1">
    <source>
        <dbReference type="EMBL" id="CAE7331604.1"/>
    </source>
</evidence>
<dbReference type="Proteomes" id="UP000604046">
    <property type="component" value="Unassembled WGS sequence"/>
</dbReference>
<comment type="caution">
    <text evidence="1">The sequence shown here is derived from an EMBL/GenBank/DDBJ whole genome shotgun (WGS) entry which is preliminary data.</text>
</comment>
<protein>
    <submittedName>
        <fullName evidence="1">Uncharacterized protein</fullName>
    </submittedName>
</protein>
<proteinExistence type="predicted"/>
<keyword evidence="2" id="KW-1185">Reference proteome</keyword>
<organism evidence="1 2">
    <name type="scientific">Symbiodinium natans</name>
    <dbReference type="NCBI Taxonomy" id="878477"/>
    <lineage>
        <taxon>Eukaryota</taxon>
        <taxon>Sar</taxon>
        <taxon>Alveolata</taxon>
        <taxon>Dinophyceae</taxon>
        <taxon>Suessiales</taxon>
        <taxon>Symbiodiniaceae</taxon>
        <taxon>Symbiodinium</taxon>
    </lineage>
</organism>
<accession>A0A812NTU4</accession>
<gene>
    <name evidence="1" type="ORF">SNAT2548_LOCUS17346</name>
</gene>
<dbReference type="AlphaFoldDB" id="A0A812NTU4"/>
<dbReference type="EMBL" id="CAJNDS010002108">
    <property type="protein sequence ID" value="CAE7331604.1"/>
    <property type="molecule type" value="Genomic_DNA"/>
</dbReference>